<protein>
    <recommendedName>
        <fullName evidence="1">DUF6268 domain-containing protein</fullName>
    </recommendedName>
</protein>
<evidence type="ECO:0000259" key="1">
    <source>
        <dbReference type="Pfam" id="PF19783"/>
    </source>
</evidence>
<reference evidence="3" key="1">
    <citation type="submission" date="2016-11" db="EMBL/GenBank/DDBJ databases">
        <title>Trade-off between light-utilization and light-protection in marine flavobacteria.</title>
        <authorList>
            <person name="Kumagai Y."/>
            <person name="Yoshizawa S."/>
            <person name="Kogure K."/>
        </authorList>
    </citation>
    <scope>NUCLEOTIDE SEQUENCE [LARGE SCALE GENOMIC DNA]</scope>
    <source>
        <strain evidence="3">SG-18</strain>
    </source>
</reference>
<dbReference type="InterPro" id="IPR046235">
    <property type="entry name" value="DUF6268"/>
</dbReference>
<dbReference type="RefSeq" id="WP_105000234.1">
    <property type="nucleotide sequence ID" value="NZ_MQVX01000001.1"/>
</dbReference>
<dbReference type="Proteomes" id="UP000239366">
    <property type="component" value="Unassembled WGS sequence"/>
</dbReference>
<gene>
    <name evidence="2" type="ORF">BST99_01510</name>
</gene>
<accession>A0A2S7T3V6</accession>
<evidence type="ECO:0000313" key="3">
    <source>
        <dbReference type="Proteomes" id="UP000239366"/>
    </source>
</evidence>
<sequence length="198" mass="22768">MNLGYLTDWNEKWKFIGILTPRVASNFQEGLKARDVFLNATATLWKEQNKIEKPFRLILGLTFNSTSGLPVPLPLVNYTRRFRPNWSFTLGVPKMEIRHWIRPQQSIFVETKLDGYFLNIQNDLNLGNGDIASRNSLSALIVGAGYEYQIGDRLKFYALGGTTLIQNAILRDRQRNNLLTLNNQMSFYFKSGVKLSLF</sequence>
<name>A0A2S7T3V6_9FLAO</name>
<dbReference type="AlphaFoldDB" id="A0A2S7T3V6"/>
<dbReference type="EMBL" id="MQVX01000001">
    <property type="protein sequence ID" value="PQJ14600.1"/>
    <property type="molecule type" value="Genomic_DNA"/>
</dbReference>
<comment type="caution">
    <text evidence="2">The sequence shown here is derived from an EMBL/GenBank/DDBJ whole genome shotgun (WGS) entry which is preliminary data.</text>
</comment>
<proteinExistence type="predicted"/>
<dbReference type="OrthoDB" id="1114906at2"/>
<evidence type="ECO:0000313" key="2">
    <source>
        <dbReference type="EMBL" id="PQJ14600.1"/>
    </source>
</evidence>
<keyword evidence="3" id="KW-1185">Reference proteome</keyword>
<dbReference type="Pfam" id="PF19783">
    <property type="entry name" value="DUF6268"/>
    <property type="match status" value="1"/>
</dbReference>
<organism evidence="2 3">
    <name type="scientific">Aureicoccus marinus</name>
    <dbReference type="NCBI Taxonomy" id="754435"/>
    <lineage>
        <taxon>Bacteria</taxon>
        <taxon>Pseudomonadati</taxon>
        <taxon>Bacteroidota</taxon>
        <taxon>Flavobacteriia</taxon>
        <taxon>Flavobacteriales</taxon>
        <taxon>Flavobacteriaceae</taxon>
        <taxon>Aureicoccus</taxon>
    </lineage>
</organism>
<feature type="domain" description="DUF6268" evidence="1">
    <location>
        <begin position="1"/>
        <end position="194"/>
    </location>
</feature>